<dbReference type="PROSITE" id="PS51296">
    <property type="entry name" value="RIESKE"/>
    <property type="match status" value="1"/>
</dbReference>
<dbReference type="InterPro" id="IPR050446">
    <property type="entry name" value="FAD-oxidoreductase/Apoptosis"/>
</dbReference>
<dbReference type="InterPro" id="IPR028202">
    <property type="entry name" value="Reductase_C"/>
</dbReference>
<evidence type="ECO:0000256" key="5">
    <source>
        <dbReference type="ARBA" id="ARBA00022723"/>
    </source>
</evidence>
<dbReference type="GO" id="GO:0005737">
    <property type="term" value="C:cytoplasm"/>
    <property type="evidence" value="ECO:0007669"/>
    <property type="project" value="TreeGrafter"/>
</dbReference>
<dbReference type="InterPro" id="IPR001509">
    <property type="entry name" value="Epimerase_deHydtase"/>
</dbReference>
<evidence type="ECO:0000256" key="8">
    <source>
        <dbReference type="ARBA" id="ARBA00023004"/>
    </source>
</evidence>
<dbReference type="OMA" id="WFWSNQA"/>
<organism evidence="11 12">
    <name type="scientific">Perkinsus olseni</name>
    <name type="common">Perkinsus atlanticus</name>
    <dbReference type="NCBI Taxonomy" id="32597"/>
    <lineage>
        <taxon>Eukaryota</taxon>
        <taxon>Sar</taxon>
        <taxon>Alveolata</taxon>
        <taxon>Perkinsozoa</taxon>
        <taxon>Perkinsea</taxon>
        <taxon>Perkinsida</taxon>
        <taxon>Perkinsidae</taxon>
        <taxon>Perkinsus</taxon>
    </lineage>
</organism>
<reference evidence="11 12" key="1">
    <citation type="submission" date="2020-04" db="EMBL/GenBank/DDBJ databases">
        <title>Perkinsus olseni comparative genomics.</title>
        <authorList>
            <person name="Bogema D.R."/>
        </authorList>
    </citation>
    <scope>NUCLEOTIDE SEQUENCE [LARGE SCALE GENOMIC DNA]</scope>
    <source>
        <strain evidence="11 12">ATCC PRA-207</strain>
    </source>
</reference>
<dbReference type="Gene3D" id="3.30.390.30">
    <property type="match status" value="1"/>
</dbReference>
<keyword evidence="6" id="KW-0274">FAD</keyword>
<dbReference type="GO" id="GO:0046872">
    <property type="term" value="F:metal ion binding"/>
    <property type="evidence" value="ECO:0007669"/>
    <property type="project" value="UniProtKB-KW"/>
</dbReference>
<dbReference type="SUPFAM" id="SSF50022">
    <property type="entry name" value="ISP domain"/>
    <property type="match status" value="1"/>
</dbReference>
<dbReference type="AlphaFoldDB" id="A0A7J6PQ57"/>
<comment type="cofactor">
    <cofactor evidence="1">
        <name>FAD</name>
        <dbReference type="ChEBI" id="CHEBI:57692"/>
    </cofactor>
</comment>
<dbReference type="Pfam" id="PF00355">
    <property type="entry name" value="Rieske"/>
    <property type="match status" value="1"/>
</dbReference>
<dbReference type="PRINTS" id="PR00411">
    <property type="entry name" value="PNDRDTASEI"/>
</dbReference>
<evidence type="ECO:0000313" key="12">
    <source>
        <dbReference type="Proteomes" id="UP000553632"/>
    </source>
</evidence>
<dbReference type="Gene3D" id="2.102.10.10">
    <property type="entry name" value="Rieske [2Fe-2S] iron-sulphur domain"/>
    <property type="match status" value="1"/>
</dbReference>
<dbReference type="GO" id="GO:0016651">
    <property type="term" value="F:oxidoreductase activity, acting on NAD(P)H"/>
    <property type="evidence" value="ECO:0007669"/>
    <property type="project" value="TreeGrafter"/>
</dbReference>
<dbReference type="SUPFAM" id="SSF51735">
    <property type="entry name" value="NAD(P)-binding Rossmann-fold domains"/>
    <property type="match status" value="1"/>
</dbReference>
<keyword evidence="5" id="KW-0479">Metal-binding</keyword>
<name>A0A7J6PQ57_PEROL</name>
<dbReference type="Gene3D" id="3.40.50.720">
    <property type="entry name" value="NAD(P)-binding Rossmann-like Domain"/>
    <property type="match status" value="1"/>
</dbReference>
<evidence type="ECO:0000313" key="11">
    <source>
        <dbReference type="EMBL" id="KAF4698279.1"/>
    </source>
</evidence>
<evidence type="ECO:0000256" key="4">
    <source>
        <dbReference type="ARBA" id="ARBA00022714"/>
    </source>
</evidence>
<evidence type="ECO:0000256" key="7">
    <source>
        <dbReference type="ARBA" id="ARBA00023002"/>
    </source>
</evidence>
<dbReference type="InterPro" id="IPR017941">
    <property type="entry name" value="Rieske_2Fe-2S"/>
</dbReference>
<proteinExistence type="inferred from homology"/>
<dbReference type="InterPro" id="IPR036922">
    <property type="entry name" value="Rieske_2Fe-2S_sf"/>
</dbReference>
<dbReference type="SUPFAM" id="SSF51905">
    <property type="entry name" value="FAD/NAD(P)-binding domain"/>
    <property type="match status" value="2"/>
</dbReference>
<evidence type="ECO:0000256" key="3">
    <source>
        <dbReference type="ARBA" id="ARBA00022630"/>
    </source>
</evidence>
<dbReference type="EMBL" id="JABANO010038604">
    <property type="protein sequence ID" value="KAF4698279.1"/>
    <property type="molecule type" value="Genomic_DNA"/>
</dbReference>
<evidence type="ECO:0000256" key="9">
    <source>
        <dbReference type="ARBA" id="ARBA00023014"/>
    </source>
</evidence>
<dbReference type="Pfam" id="PF01370">
    <property type="entry name" value="Epimerase"/>
    <property type="match status" value="1"/>
</dbReference>
<dbReference type="PANTHER" id="PTHR43557">
    <property type="entry name" value="APOPTOSIS-INDUCING FACTOR 1"/>
    <property type="match status" value="1"/>
</dbReference>
<keyword evidence="8" id="KW-0408">Iron</keyword>
<keyword evidence="3" id="KW-0285">Flavoprotein</keyword>
<comment type="caution">
    <text evidence="11">The sequence shown here is derived from an EMBL/GenBank/DDBJ whole genome shotgun (WGS) entry which is preliminary data.</text>
</comment>
<dbReference type="InterPro" id="IPR016156">
    <property type="entry name" value="FAD/NAD-linked_Rdtase_dimer_sf"/>
</dbReference>
<dbReference type="PANTHER" id="PTHR43557:SF2">
    <property type="entry name" value="RIESKE DOMAIN-CONTAINING PROTEIN-RELATED"/>
    <property type="match status" value="1"/>
</dbReference>
<dbReference type="Proteomes" id="UP000553632">
    <property type="component" value="Unassembled WGS sequence"/>
</dbReference>
<comment type="similarity">
    <text evidence="2">Belongs to the FAD-dependent oxidoreductase family.</text>
</comment>
<dbReference type="InterPro" id="IPR023753">
    <property type="entry name" value="FAD/NAD-binding_dom"/>
</dbReference>
<evidence type="ECO:0000259" key="10">
    <source>
        <dbReference type="PROSITE" id="PS51296"/>
    </source>
</evidence>
<keyword evidence="7" id="KW-0560">Oxidoreductase</keyword>
<dbReference type="SUPFAM" id="SSF55424">
    <property type="entry name" value="FAD/NAD-linked reductases, dimerisation (C-terminal) domain"/>
    <property type="match status" value="1"/>
</dbReference>
<evidence type="ECO:0000256" key="6">
    <source>
        <dbReference type="ARBA" id="ARBA00022827"/>
    </source>
</evidence>
<evidence type="ECO:0000256" key="1">
    <source>
        <dbReference type="ARBA" id="ARBA00001974"/>
    </source>
</evidence>
<dbReference type="PRINTS" id="PR00368">
    <property type="entry name" value="FADPNR"/>
</dbReference>
<feature type="non-terminal residue" evidence="11">
    <location>
        <position position="720"/>
    </location>
</feature>
<sequence>MLCSLRRAALDPGLSRVLVRLASKRFLPSAEAAQRNRSAKVTYGAVGAVTAATVISGWASNPAVECEDKHTYSRGGRWVEVGDATSFQPGEVYHLPVEEGHSILLARSNRGQLYATGSKCTYKGCDLKDGLFVNDTVACPKHDAAYDIATGVPVRGPGLEGLCTYRVEERRDGKVYVDIPKKEDMWVQGETVAMAKRDPRNKQVFAIVGGGAAAASACEAMGQNGYTGRIVMVTREAHLPYDRPELSKRLDPARDPTRLYLRESGFYEKYGIEVLTSSTVVSVDTKGKNITIEGPQGMRSQLDYDKCLYAAGADPVVPDVLGSDADNVHYLRTAEDATRIADSLRVGHKVLIIGSGFIAMEMASALENKGLDIAIVGHDRRPLERILGRKVARFFSAGLEANKMKYYGNSEVRLFRYTKDLHGEASSGDTVNGCELTDGEVLPVDVVIVGIGADPNTEPLKGVELLPDGSVPTDPYLAVVMPDGSSNDSLYAAGDVASYPDVKTGDLTRVQHWDVAMQQGRVAAANVTGSPRPYVTSPFFWTTLFGRSLQYVGNTGGREQSEHFDDVYIEGDVDKCNFVAFYCKGDSVVAAATVGRDPVAFGVEEMMNRGKMPKTSELKLGICNAEDIMKRLHKLDKEKPKRLVRRRAESEEIADAPEDVDSSIDDARQHAVSFLAMSSPPPLHVLVTGGAGFIGSHVAEALLRRGCRVTNVDSLNEYYD</sequence>
<evidence type="ECO:0000256" key="2">
    <source>
        <dbReference type="ARBA" id="ARBA00006442"/>
    </source>
</evidence>
<keyword evidence="9" id="KW-0411">Iron-sulfur</keyword>
<dbReference type="InterPro" id="IPR036188">
    <property type="entry name" value="FAD/NAD-bd_sf"/>
</dbReference>
<dbReference type="InterPro" id="IPR036291">
    <property type="entry name" value="NAD(P)-bd_dom_sf"/>
</dbReference>
<keyword evidence="4" id="KW-0001">2Fe-2S</keyword>
<gene>
    <name evidence="11" type="primary">AIFM3_8</name>
    <name evidence="11" type="ORF">FOZ63_023410</name>
</gene>
<accession>A0A7J6PQ57</accession>
<protein>
    <submittedName>
        <fullName evidence="11">Apoptosis-inducing factor 3</fullName>
    </submittedName>
</protein>
<dbReference type="Pfam" id="PF07992">
    <property type="entry name" value="Pyr_redox_2"/>
    <property type="match status" value="1"/>
</dbReference>
<dbReference type="Gene3D" id="3.50.50.60">
    <property type="entry name" value="FAD/NAD(P)-binding domain"/>
    <property type="match status" value="2"/>
</dbReference>
<keyword evidence="12" id="KW-1185">Reference proteome</keyword>
<feature type="domain" description="Rieske" evidence="10">
    <location>
        <begin position="79"/>
        <end position="176"/>
    </location>
</feature>
<dbReference type="GO" id="GO:0051537">
    <property type="term" value="F:2 iron, 2 sulfur cluster binding"/>
    <property type="evidence" value="ECO:0007669"/>
    <property type="project" value="UniProtKB-KW"/>
</dbReference>
<dbReference type="Pfam" id="PF14759">
    <property type="entry name" value="Reductase_C"/>
    <property type="match status" value="1"/>
</dbReference>